<evidence type="ECO:0000256" key="8">
    <source>
        <dbReference type="ARBA" id="ARBA00023306"/>
    </source>
</evidence>
<reference evidence="15" key="2">
    <citation type="submission" date="2021-04" db="EMBL/GenBank/DDBJ databases">
        <authorList>
            <person name="Gilroy R."/>
        </authorList>
    </citation>
    <scope>NUCLEOTIDE SEQUENCE</scope>
    <source>
        <strain evidence="15">Gambia16-554</strain>
    </source>
</reference>
<dbReference type="InterPro" id="IPR004101">
    <property type="entry name" value="Mur_ligase_C"/>
</dbReference>
<evidence type="ECO:0000256" key="9">
    <source>
        <dbReference type="ARBA" id="ARBA00023316"/>
    </source>
</evidence>
<dbReference type="EC" id="6.3.2.10" evidence="10 11"/>
<dbReference type="GO" id="GO:0005737">
    <property type="term" value="C:cytoplasm"/>
    <property type="evidence" value="ECO:0007669"/>
    <property type="project" value="UniProtKB-SubCell"/>
</dbReference>
<dbReference type="PANTHER" id="PTHR43024:SF1">
    <property type="entry name" value="UDP-N-ACETYLMURAMOYL-TRIPEPTIDE--D-ALANYL-D-ALANINE LIGASE"/>
    <property type="match status" value="1"/>
</dbReference>
<name>A0A9D2GQ14_9BACT</name>
<dbReference type="Pfam" id="PF02875">
    <property type="entry name" value="Mur_ligase_C"/>
    <property type="match status" value="1"/>
</dbReference>
<evidence type="ECO:0000256" key="4">
    <source>
        <dbReference type="ARBA" id="ARBA00022741"/>
    </source>
</evidence>
<keyword evidence="5 10" id="KW-0067">ATP-binding</keyword>
<keyword evidence="3 10" id="KW-0132">Cell division</keyword>
<dbReference type="InterPro" id="IPR051046">
    <property type="entry name" value="MurCDEF_CellWall_CoF430Synth"/>
</dbReference>
<keyword evidence="1 10" id="KW-0963">Cytoplasm</keyword>
<evidence type="ECO:0000259" key="13">
    <source>
        <dbReference type="Pfam" id="PF02875"/>
    </source>
</evidence>
<dbReference type="HAMAP" id="MF_02019">
    <property type="entry name" value="MurF"/>
    <property type="match status" value="1"/>
</dbReference>
<dbReference type="GO" id="GO:0047480">
    <property type="term" value="F:UDP-N-acetylmuramoyl-tripeptide-D-alanyl-D-alanine ligase activity"/>
    <property type="evidence" value="ECO:0007669"/>
    <property type="project" value="UniProtKB-UniRule"/>
</dbReference>
<dbReference type="Pfam" id="PF08245">
    <property type="entry name" value="Mur_ligase_M"/>
    <property type="match status" value="1"/>
</dbReference>
<dbReference type="GO" id="GO:0008360">
    <property type="term" value="P:regulation of cell shape"/>
    <property type="evidence" value="ECO:0007669"/>
    <property type="project" value="UniProtKB-KW"/>
</dbReference>
<dbReference type="SUPFAM" id="SSF63418">
    <property type="entry name" value="MurE/MurF N-terminal domain"/>
    <property type="match status" value="1"/>
</dbReference>
<proteinExistence type="inferred from homology"/>
<evidence type="ECO:0000259" key="12">
    <source>
        <dbReference type="Pfam" id="PF01225"/>
    </source>
</evidence>
<dbReference type="GO" id="GO:0071555">
    <property type="term" value="P:cell wall organization"/>
    <property type="evidence" value="ECO:0007669"/>
    <property type="project" value="UniProtKB-KW"/>
</dbReference>
<dbReference type="PANTHER" id="PTHR43024">
    <property type="entry name" value="UDP-N-ACETYLMURAMOYL-TRIPEPTIDE--D-ALANYL-D-ALANINE LIGASE"/>
    <property type="match status" value="1"/>
</dbReference>
<dbReference type="Gene3D" id="3.40.1190.10">
    <property type="entry name" value="Mur-like, catalytic domain"/>
    <property type="match status" value="1"/>
</dbReference>
<feature type="domain" description="Mur ligase N-terminal catalytic" evidence="12">
    <location>
        <begin position="17"/>
        <end position="87"/>
    </location>
</feature>
<evidence type="ECO:0000256" key="10">
    <source>
        <dbReference type="HAMAP-Rule" id="MF_02019"/>
    </source>
</evidence>
<dbReference type="InterPro" id="IPR036615">
    <property type="entry name" value="Mur_ligase_C_dom_sf"/>
</dbReference>
<comment type="pathway">
    <text evidence="10 11">Cell wall biogenesis; peptidoglycan biosynthesis.</text>
</comment>
<evidence type="ECO:0000313" key="16">
    <source>
        <dbReference type="Proteomes" id="UP000824115"/>
    </source>
</evidence>
<dbReference type="InterPro" id="IPR035911">
    <property type="entry name" value="MurE/MurF_N"/>
</dbReference>
<dbReference type="GO" id="GO:0005524">
    <property type="term" value="F:ATP binding"/>
    <property type="evidence" value="ECO:0007669"/>
    <property type="project" value="UniProtKB-UniRule"/>
</dbReference>
<dbReference type="SUPFAM" id="SSF53623">
    <property type="entry name" value="MurD-like peptide ligases, catalytic domain"/>
    <property type="match status" value="1"/>
</dbReference>
<evidence type="ECO:0000256" key="7">
    <source>
        <dbReference type="ARBA" id="ARBA00022984"/>
    </source>
</evidence>
<dbReference type="InterPro" id="IPR013221">
    <property type="entry name" value="Mur_ligase_cen"/>
</dbReference>
<comment type="catalytic activity">
    <reaction evidence="10 11">
        <text>D-alanyl-D-alanine + UDP-N-acetyl-alpha-D-muramoyl-L-alanyl-gamma-D-glutamyl-meso-2,6-diaminopimelate + ATP = UDP-N-acetyl-alpha-D-muramoyl-L-alanyl-gamma-D-glutamyl-meso-2,6-diaminopimeloyl-D-alanyl-D-alanine + ADP + phosphate + H(+)</text>
        <dbReference type="Rhea" id="RHEA:28374"/>
        <dbReference type="ChEBI" id="CHEBI:15378"/>
        <dbReference type="ChEBI" id="CHEBI:30616"/>
        <dbReference type="ChEBI" id="CHEBI:43474"/>
        <dbReference type="ChEBI" id="CHEBI:57822"/>
        <dbReference type="ChEBI" id="CHEBI:61386"/>
        <dbReference type="ChEBI" id="CHEBI:83905"/>
        <dbReference type="ChEBI" id="CHEBI:456216"/>
        <dbReference type="EC" id="6.3.2.10"/>
    </reaction>
</comment>
<evidence type="ECO:0000256" key="1">
    <source>
        <dbReference type="ARBA" id="ARBA00022490"/>
    </source>
</evidence>
<dbReference type="GO" id="GO:0051301">
    <property type="term" value="P:cell division"/>
    <property type="evidence" value="ECO:0007669"/>
    <property type="project" value="UniProtKB-KW"/>
</dbReference>
<feature type="domain" description="Mur ligase C-terminal" evidence="13">
    <location>
        <begin position="309"/>
        <end position="431"/>
    </location>
</feature>
<dbReference type="AlphaFoldDB" id="A0A9D2GQ14"/>
<evidence type="ECO:0000256" key="11">
    <source>
        <dbReference type="RuleBase" id="RU004136"/>
    </source>
</evidence>
<keyword evidence="2 10" id="KW-0436">Ligase</keyword>
<dbReference type="Gene3D" id="3.90.190.20">
    <property type="entry name" value="Mur ligase, C-terminal domain"/>
    <property type="match status" value="1"/>
</dbReference>
<comment type="similarity">
    <text evidence="10">Belongs to the MurCDEF family. MurF subfamily.</text>
</comment>
<comment type="function">
    <text evidence="10 11">Involved in cell wall formation. Catalyzes the final step in the synthesis of UDP-N-acetylmuramoyl-pentapeptide, the precursor of murein.</text>
</comment>
<sequence length="443" mass="47704">MNKELENRLYDAFVSSSGVSTDSRRIESGAMFFALRGDNFDGNRFAQPALDKGAAYAVVSRDSGFADGGRFIVVDDTLEALQALARVHRSRFRIPVIGLTGTNGKTTTKELLCSVLSAKYRVTATAGNLNNHIGVPLTLLRITERTEIAVVEMGANHPGEIAALASIALPDYGLITNVGKAHIEGFGSFDGVKRAKGELYDYLQRTADTAFLNVDDDNLCAMASQRPDLRTVRYGVESAGVEILPVTAEDPYLRLDVPDGDGMLCVNTRLIGSYNAPNVMAALCVGQYFGVALKDAAAAVEAYVPANLRSQLERTERNLLVLDTYNANPSSMKASLDNFSASRFPHKMVILGQMLELGPDSSDEHRRVIERVAAMKDCERAVFVGEEFENAAAVCPVAGDARFRFCHDVAGASEVLGKEPAEGLSILMKGSNAVGLPSLKDLL</sequence>
<evidence type="ECO:0000256" key="2">
    <source>
        <dbReference type="ARBA" id="ARBA00022598"/>
    </source>
</evidence>
<dbReference type="InterPro" id="IPR005863">
    <property type="entry name" value="UDP-N-AcMur_synth"/>
</dbReference>
<protein>
    <recommendedName>
        <fullName evidence="10 11">UDP-N-acetylmuramoyl-tripeptide--D-alanyl-D-alanine ligase</fullName>
        <ecNumber evidence="10 11">6.3.2.10</ecNumber>
    </recommendedName>
    <alternativeName>
        <fullName evidence="10">D-alanyl-D-alanine-adding enzyme</fullName>
    </alternativeName>
</protein>
<gene>
    <name evidence="10" type="primary">murF</name>
    <name evidence="15" type="ORF">IAC04_01890</name>
</gene>
<feature type="binding site" evidence="10">
    <location>
        <begin position="101"/>
        <end position="107"/>
    </location>
    <ligand>
        <name>ATP</name>
        <dbReference type="ChEBI" id="CHEBI:30616"/>
    </ligand>
</feature>
<dbReference type="InterPro" id="IPR000713">
    <property type="entry name" value="Mur_ligase_N"/>
</dbReference>
<evidence type="ECO:0000259" key="14">
    <source>
        <dbReference type="Pfam" id="PF08245"/>
    </source>
</evidence>
<dbReference type="EMBL" id="DXAW01000037">
    <property type="protein sequence ID" value="HIZ85223.1"/>
    <property type="molecule type" value="Genomic_DNA"/>
</dbReference>
<dbReference type="Gene3D" id="3.40.1390.10">
    <property type="entry name" value="MurE/MurF, N-terminal domain"/>
    <property type="match status" value="1"/>
</dbReference>
<keyword evidence="4 10" id="KW-0547">Nucleotide-binding</keyword>
<feature type="domain" description="Mur ligase central" evidence="14">
    <location>
        <begin position="100"/>
        <end position="285"/>
    </location>
</feature>
<keyword evidence="6 10" id="KW-0133">Cell shape</keyword>
<dbReference type="SUPFAM" id="SSF53244">
    <property type="entry name" value="MurD-like peptide ligases, peptide-binding domain"/>
    <property type="match status" value="1"/>
</dbReference>
<dbReference type="Pfam" id="PF01225">
    <property type="entry name" value="Mur_ligase"/>
    <property type="match status" value="1"/>
</dbReference>
<organism evidence="15 16">
    <name type="scientific">Candidatus Coprenecus stercoravium</name>
    <dbReference type="NCBI Taxonomy" id="2840735"/>
    <lineage>
        <taxon>Bacteria</taxon>
        <taxon>Pseudomonadati</taxon>
        <taxon>Bacteroidota</taxon>
        <taxon>Bacteroidia</taxon>
        <taxon>Bacteroidales</taxon>
        <taxon>Rikenellaceae</taxon>
        <taxon>Rikenellaceae incertae sedis</taxon>
        <taxon>Candidatus Coprenecus</taxon>
    </lineage>
</organism>
<comment type="subcellular location">
    <subcellularLocation>
        <location evidence="10 11">Cytoplasm</location>
    </subcellularLocation>
</comment>
<evidence type="ECO:0000256" key="3">
    <source>
        <dbReference type="ARBA" id="ARBA00022618"/>
    </source>
</evidence>
<keyword evidence="7 10" id="KW-0573">Peptidoglycan synthesis</keyword>
<evidence type="ECO:0000256" key="5">
    <source>
        <dbReference type="ARBA" id="ARBA00022840"/>
    </source>
</evidence>
<dbReference type="InterPro" id="IPR036565">
    <property type="entry name" value="Mur-like_cat_sf"/>
</dbReference>
<comment type="caution">
    <text evidence="15">The sequence shown here is derived from an EMBL/GenBank/DDBJ whole genome shotgun (WGS) entry which is preliminary data.</text>
</comment>
<reference evidence="15" key="1">
    <citation type="journal article" date="2021" name="PeerJ">
        <title>Extensive microbial diversity within the chicken gut microbiome revealed by metagenomics and culture.</title>
        <authorList>
            <person name="Gilroy R."/>
            <person name="Ravi A."/>
            <person name="Getino M."/>
            <person name="Pursley I."/>
            <person name="Horton D.L."/>
            <person name="Alikhan N.F."/>
            <person name="Baker D."/>
            <person name="Gharbi K."/>
            <person name="Hall N."/>
            <person name="Watson M."/>
            <person name="Adriaenssens E.M."/>
            <person name="Foster-Nyarko E."/>
            <person name="Jarju S."/>
            <person name="Secka A."/>
            <person name="Antonio M."/>
            <person name="Oren A."/>
            <person name="Chaudhuri R.R."/>
            <person name="La Ragione R."/>
            <person name="Hildebrand F."/>
            <person name="Pallen M.J."/>
        </authorList>
    </citation>
    <scope>NUCLEOTIDE SEQUENCE</scope>
    <source>
        <strain evidence="15">Gambia16-554</strain>
    </source>
</reference>
<dbReference type="GO" id="GO:0009252">
    <property type="term" value="P:peptidoglycan biosynthetic process"/>
    <property type="evidence" value="ECO:0007669"/>
    <property type="project" value="UniProtKB-UniRule"/>
</dbReference>
<accession>A0A9D2GQ14</accession>
<evidence type="ECO:0000313" key="15">
    <source>
        <dbReference type="EMBL" id="HIZ85223.1"/>
    </source>
</evidence>
<keyword evidence="8 10" id="KW-0131">Cell cycle</keyword>
<evidence type="ECO:0000256" key="6">
    <source>
        <dbReference type="ARBA" id="ARBA00022960"/>
    </source>
</evidence>
<dbReference type="Proteomes" id="UP000824115">
    <property type="component" value="Unassembled WGS sequence"/>
</dbReference>
<dbReference type="NCBIfam" id="TIGR01143">
    <property type="entry name" value="murF"/>
    <property type="match status" value="1"/>
</dbReference>
<keyword evidence="9 10" id="KW-0961">Cell wall biogenesis/degradation</keyword>